<dbReference type="InterPro" id="IPR023365">
    <property type="entry name" value="Sortase_dom-sf"/>
</dbReference>
<dbReference type="GO" id="GO:0016787">
    <property type="term" value="F:hydrolase activity"/>
    <property type="evidence" value="ECO:0007669"/>
    <property type="project" value="UniProtKB-KW"/>
</dbReference>
<keyword evidence="2" id="KW-1133">Transmembrane helix</keyword>
<dbReference type="Pfam" id="PF04203">
    <property type="entry name" value="Sortase"/>
    <property type="match status" value="1"/>
</dbReference>
<evidence type="ECO:0000313" key="4">
    <source>
        <dbReference type="Proteomes" id="UP000824140"/>
    </source>
</evidence>
<protein>
    <submittedName>
        <fullName evidence="3">Sortase</fullName>
    </submittedName>
</protein>
<reference evidence="3" key="1">
    <citation type="submission" date="2020-10" db="EMBL/GenBank/DDBJ databases">
        <authorList>
            <person name="Gilroy R."/>
        </authorList>
    </citation>
    <scope>NUCLEOTIDE SEQUENCE</scope>
    <source>
        <strain evidence="3">13766</strain>
    </source>
</reference>
<keyword evidence="1" id="KW-0378">Hydrolase</keyword>
<name>A0A9D1G0M8_9FIRM</name>
<evidence type="ECO:0000256" key="1">
    <source>
        <dbReference type="ARBA" id="ARBA00022801"/>
    </source>
</evidence>
<dbReference type="Gene3D" id="2.40.260.10">
    <property type="entry name" value="Sortase"/>
    <property type="match status" value="1"/>
</dbReference>
<keyword evidence="2" id="KW-0812">Transmembrane</keyword>
<dbReference type="InterPro" id="IPR009835">
    <property type="entry name" value="SrtB"/>
</dbReference>
<evidence type="ECO:0000313" key="3">
    <source>
        <dbReference type="EMBL" id="HIS92603.1"/>
    </source>
</evidence>
<accession>A0A9D1G0M8</accession>
<comment type="caution">
    <text evidence="3">The sequence shown here is derived from an EMBL/GenBank/DDBJ whole genome shotgun (WGS) entry which is preliminary data.</text>
</comment>
<dbReference type="SUPFAM" id="SSF63817">
    <property type="entry name" value="Sortase"/>
    <property type="match status" value="1"/>
</dbReference>
<organism evidence="3 4">
    <name type="scientific">Candidatus Alectryocaccomicrobium excrementavium</name>
    <dbReference type="NCBI Taxonomy" id="2840668"/>
    <lineage>
        <taxon>Bacteria</taxon>
        <taxon>Bacillati</taxon>
        <taxon>Bacillota</taxon>
        <taxon>Clostridia</taxon>
        <taxon>Candidatus Alectryocaccomicrobium</taxon>
    </lineage>
</organism>
<reference evidence="3" key="2">
    <citation type="journal article" date="2021" name="PeerJ">
        <title>Extensive microbial diversity within the chicken gut microbiome revealed by metagenomics and culture.</title>
        <authorList>
            <person name="Gilroy R."/>
            <person name="Ravi A."/>
            <person name="Getino M."/>
            <person name="Pursley I."/>
            <person name="Horton D.L."/>
            <person name="Alikhan N.F."/>
            <person name="Baker D."/>
            <person name="Gharbi K."/>
            <person name="Hall N."/>
            <person name="Watson M."/>
            <person name="Adriaenssens E.M."/>
            <person name="Foster-Nyarko E."/>
            <person name="Jarju S."/>
            <person name="Secka A."/>
            <person name="Antonio M."/>
            <person name="Oren A."/>
            <person name="Chaudhuri R.R."/>
            <person name="La Ragione R."/>
            <person name="Hildebrand F."/>
            <person name="Pallen M.J."/>
        </authorList>
    </citation>
    <scope>NUCLEOTIDE SEQUENCE</scope>
    <source>
        <strain evidence="3">13766</strain>
    </source>
</reference>
<feature type="transmembrane region" description="Helical" evidence="2">
    <location>
        <begin position="25"/>
        <end position="46"/>
    </location>
</feature>
<keyword evidence="2" id="KW-0472">Membrane</keyword>
<gene>
    <name evidence="3" type="ORF">IAA84_06245</name>
</gene>
<evidence type="ECO:0000256" key="2">
    <source>
        <dbReference type="SAM" id="Phobius"/>
    </source>
</evidence>
<dbReference type="CDD" id="cd05826">
    <property type="entry name" value="Sortase_B"/>
    <property type="match status" value="1"/>
</dbReference>
<proteinExistence type="predicted"/>
<dbReference type="InterPro" id="IPR005754">
    <property type="entry name" value="Sortase"/>
</dbReference>
<dbReference type="AlphaFoldDB" id="A0A9D1G0M8"/>
<dbReference type="EMBL" id="DVJN01000123">
    <property type="protein sequence ID" value="HIS92603.1"/>
    <property type="molecule type" value="Genomic_DNA"/>
</dbReference>
<dbReference type="Proteomes" id="UP000824140">
    <property type="component" value="Unassembled WGS sequence"/>
</dbReference>
<sequence length="378" mass="42001">MAGAKKCNAKRKRPVGRKKRSTKDIILRVIQYASACLCLLFLAILIKNISDDMVSYEVQWENEQRLNALLASPTATGNLFATQTPLAEGTVSASTPTAPPTAMPTPVPTPDNLFAAFFSTPVPTATVAPVETPAMAEQTAAVPTIAPSPTPNMDSRFTKYLASPPPLQQKFMTADFYYANPSFVGFLQAGVSVVEPVVYSMDNEYYLTHNFNNEEDAAGAAFMDMRCSLWPRSQQIVIHGHNMKNKTVFGSLDDMGDIGNLKQYPTVQFDTIYEDGTYVVFAAFNASMNTDESSYFDVARYDFATEAEFQAYLNEVLERSMFDIPVDVNYEDELLTLVTCSYHQDNGRFLLFTRKLRPNETVESVSALVAQAEQVRNY</sequence>